<dbReference type="SUPFAM" id="SSF52540">
    <property type="entry name" value="P-loop containing nucleoside triphosphate hydrolases"/>
    <property type="match status" value="1"/>
</dbReference>
<dbReference type="GO" id="GO:0005525">
    <property type="term" value="F:GTP binding"/>
    <property type="evidence" value="ECO:0007669"/>
    <property type="project" value="InterPro"/>
</dbReference>
<reference evidence="2 3" key="1">
    <citation type="submission" date="2018-07" db="EMBL/GenBank/DDBJ databases">
        <title>The complete nuclear genome of the prasinophyte Chloropicon primus (CCMP1205).</title>
        <authorList>
            <person name="Pombert J.-F."/>
            <person name="Otis C."/>
            <person name="Turmel M."/>
            <person name="Lemieux C."/>
        </authorList>
    </citation>
    <scope>NUCLEOTIDE SEQUENCE [LARGE SCALE GENOMIC DNA]</scope>
    <source>
        <strain evidence="2 3">CCMP1205</strain>
    </source>
</reference>
<dbReference type="AlphaFoldDB" id="A0A5B8MM94"/>
<dbReference type="EMBL" id="CP031037">
    <property type="protein sequence ID" value="QDZ20420.1"/>
    <property type="molecule type" value="Genomic_DNA"/>
</dbReference>
<dbReference type="Gene3D" id="3.40.50.300">
    <property type="entry name" value="P-loop containing nucleotide triphosphate hydrolases"/>
    <property type="match status" value="1"/>
</dbReference>
<sequence length="280" mass="30117">MVCLVAGSAGSGKTTILQRVREAAREGAVGKPYGFHGLWRRGGEEREVAAEGVLGGEEGEGEEESEHRGTHEVVTFFRCKSGAEERSEEEGELGEEEEELGERVEAEAKVLLHEVSTGSGSPDSVGSDASCSALAHTAEVRRMKDFARCAMVAFDVTSLSSYLTAKELCKTLRGDGDDETDCIITLLGNKNFSPSAEREYTRAVATLSAMDFAEENKCLYFEVGALGGQNVLEAVSETLRLAMEPLLPHGGLGKGKQPKFLSRERLNRLNIVANSLVPTS</sequence>
<dbReference type="SMART" id="SM00175">
    <property type="entry name" value="RAB"/>
    <property type="match status" value="1"/>
</dbReference>
<name>A0A5B8MM94_9CHLO</name>
<feature type="compositionally biased region" description="Acidic residues" evidence="1">
    <location>
        <begin position="86"/>
        <end position="100"/>
    </location>
</feature>
<evidence type="ECO:0000256" key="1">
    <source>
        <dbReference type="SAM" id="MobiDB-lite"/>
    </source>
</evidence>
<dbReference type="InterPro" id="IPR027417">
    <property type="entry name" value="P-loop_NTPase"/>
</dbReference>
<dbReference type="STRING" id="1764295.A0A5B8MM94"/>
<dbReference type="Pfam" id="PF00071">
    <property type="entry name" value="Ras"/>
    <property type="match status" value="1"/>
</dbReference>
<proteinExistence type="predicted"/>
<evidence type="ECO:0000313" key="3">
    <source>
        <dbReference type="Proteomes" id="UP000316726"/>
    </source>
</evidence>
<dbReference type="GO" id="GO:0003924">
    <property type="term" value="F:GTPase activity"/>
    <property type="evidence" value="ECO:0007669"/>
    <property type="project" value="InterPro"/>
</dbReference>
<feature type="region of interest" description="Disordered" evidence="1">
    <location>
        <begin position="82"/>
        <end position="101"/>
    </location>
</feature>
<dbReference type="Proteomes" id="UP000316726">
    <property type="component" value="Chromosome 4"/>
</dbReference>
<accession>A0A5B8MM94</accession>
<dbReference type="InterPro" id="IPR001806">
    <property type="entry name" value="Small_GTPase"/>
</dbReference>
<organism evidence="2 3">
    <name type="scientific">Chloropicon primus</name>
    <dbReference type="NCBI Taxonomy" id="1764295"/>
    <lineage>
        <taxon>Eukaryota</taxon>
        <taxon>Viridiplantae</taxon>
        <taxon>Chlorophyta</taxon>
        <taxon>Chloropicophyceae</taxon>
        <taxon>Chloropicales</taxon>
        <taxon>Chloropicaceae</taxon>
        <taxon>Chloropicon</taxon>
    </lineage>
</organism>
<protein>
    <submittedName>
        <fullName evidence="2">Uncharacterized protein</fullName>
    </submittedName>
</protein>
<gene>
    <name evidence="2" type="ORF">A3770_04p29380</name>
</gene>
<evidence type="ECO:0000313" key="2">
    <source>
        <dbReference type="EMBL" id="QDZ20420.1"/>
    </source>
</evidence>
<keyword evidence="3" id="KW-1185">Reference proteome</keyword>